<dbReference type="EMBL" id="DSFP01000024">
    <property type="protein sequence ID" value="HEW45407.1"/>
    <property type="molecule type" value="Genomic_DNA"/>
</dbReference>
<sequence>MVRKIAFGGLFALLAIFFLSACAPTICPEGDKIKKNYSEQSAPYSYQVNLSLRQGFLRIPLQVQKTEGKFTISGEGKVLDLSLNNMCLGGMCFELPINPDGLIFGKVIRGDEKLSCGFNSVSFERDEGMYRTKYIFKDGKLSLVEFYDTKKNKTLRLNYLDWSKEGYVKVIRIEGESFSFLLTVDSLKF</sequence>
<feature type="chain" id="PRO_5028152319" description="Lipoprotein" evidence="1">
    <location>
        <begin position="24"/>
        <end position="189"/>
    </location>
</feature>
<organism evidence="2">
    <name type="scientific">Hydrogenobacter sp</name>
    <dbReference type="NCBI Taxonomy" id="2152829"/>
    <lineage>
        <taxon>Bacteria</taxon>
        <taxon>Pseudomonadati</taxon>
        <taxon>Aquificota</taxon>
        <taxon>Aquificia</taxon>
        <taxon>Aquificales</taxon>
        <taxon>Aquificaceae</taxon>
        <taxon>Hydrogenobacter</taxon>
    </lineage>
</organism>
<protein>
    <recommendedName>
        <fullName evidence="3">Lipoprotein</fullName>
    </recommendedName>
</protein>
<gene>
    <name evidence="2" type="ORF">ENO47_01865</name>
</gene>
<dbReference type="AlphaFoldDB" id="A0A7C2ZH96"/>
<name>A0A7C2ZH96_9AQUI</name>
<accession>A0A7C2ZH96</accession>
<reference evidence="2" key="1">
    <citation type="journal article" date="2020" name="mSystems">
        <title>Genome- and Community-Level Interaction Insights into Carbon Utilization and Element Cycling Functions of Hydrothermarchaeota in Hydrothermal Sediment.</title>
        <authorList>
            <person name="Zhou Z."/>
            <person name="Liu Y."/>
            <person name="Xu W."/>
            <person name="Pan J."/>
            <person name="Luo Z.H."/>
            <person name="Li M."/>
        </authorList>
    </citation>
    <scope>NUCLEOTIDE SEQUENCE [LARGE SCALE GENOMIC DNA]</scope>
    <source>
        <strain evidence="2">SpSt-132</strain>
    </source>
</reference>
<feature type="signal peptide" evidence="1">
    <location>
        <begin position="1"/>
        <end position="23"/>
    </location>
</feature>
<evidence type="ECO:0000256" key="1">
    <source>
        <dbReference type="SAM" id="SignalP"/>
    </source>
</evidence>
<evidence type="ECO:0000313" key="2">
    <source>
        <dbReference type="EMBL" id="HEW45407.1"/>
    </source>
</evidence>
<dbReference type="PROSITE" id="PS51257">
    <property type="entry name" value="PROKAR_LIPOPROTEIN"/>
    <property type="match status" value="1"/>
</dbReference>
<keyword evidence="1" id="KW-0732">Signal</keyword>
<proteinExistence type="predicted"/>
<evidence type="ECO:0008006" key="3">
    <source>
        <dbReference type="Google" id="ProtNLM"/>
    </source>
</evidence>
<comment type="caution">
    <text evidence="2">The sequence shown here is derived from an EMBL/GenBank/DDBJ whole genome shotgun (WGS) entry which is preliminary data.</text>
</comment>